<dbReference type="AlphaFoldDB" id="A0A1W1V5X3"/>
<dbReference type="Proteomes" id="UP000192731">
    <property type="component" value="Unassembled WGS sequence"/>
</dbReference>
<dbReference type="RefSeq" id="WP_084052921.1">
    <property type="nucleotide sequence ID" value="NZ_FWWT01000016.1"/>
</dbReference>
<dbReference type="EMBL" id="FWWT01000016">
    <property type="protein sequence ID" value="SMB88809.1"/>
    <property type="molecule type" value="Genomic_DNA"/>
</dbReference>
<accession>A0A1W1V5X3</accession>
<reference evidence="1 2" key="1">
    <citation type="submission" date="2017-04" db="EMBL/GenBank/DDBJ databases">
        <authorList>
            <person name="Afonso C.L."/>
            <person name="Miller P.J."/>
            <person name="Scott M.A."/>
            <person name="Spackman E."/>
            <person name="Goraichik I."/>
            <person name="Dimitrov K.M."/>
            <person name="Suarez D.L."/>
            <person name="Swayne D.E."/>
        </authorList>
    </citation>
    <scope>NUCLEOTIDE SEQUENCE [LARGE SCALE GENOMIC DNA]</scope>
    <source>
        <strain evidence="1 2">DSM 11270</strain>
    </source>
</reference>
<keyword evidence="2" id="KW-1185">Reference proteome</keyword>
<name>A0A1W1V5X3_DESTI</name>
<organism evidence="1 2">
    <name type="scientific">Desulfonispora thiosulfatigenes DSM 11270</name>
    <dbReference type="NCBI Taxonomy" id="656914"/>
    <lineage>
        <taxon>Bacteria</taxon>
        <taxon>Bacillati</taxon>
        <taxon>Bacillota</taxon>
        <taxon>Clostridia</taxon>
        <taxon>Eubacteriales</taxon>
        <taxon>Peptococcaceae</taxon>
        <taxon>Desulfonispora</taxon>
    </lineage>
</organism>
<sequence length="144" mass="17177">MKRKFNDNRIKNNINLNEAGKFFIQRVLEILDPKTIPAYSIKFLNSHIALQELLDVCDKTMKEIYKHDHLNPVIKEVRTIILKDSLLDKYATAYKKIIISSLDITNKNKNLLYNRLKYHIKHALNHLKTKYLEWIIYSRKLILL</sequence>
<proteinExistence type="predicted"/>
<evidence type="ECO:0000313" key="1">
    <source>
        <dbReference type="EMBL" id="SMB88809.1"/>
    </source>
</evidence>
<gene>
    <name evidence="1" type="ORF">SAMN00017405_0532</name>
</gene>
<protein>
    <submittedName>
        <fullName evidence="1">Uncharacterized protein</fullName>
    </submittedName>
</protein>
<evidence type="ECO:0000313" key="2">
    <source>
        <dbReference type="Proteomes" id="UP000192731"/>
    </source>
</evidence>